<name>A0A9R1SU24_9HYME</name>
<dbReference type="Gene3D" id="2.40.10.10">
    <property type="entry name" value="Trypsin-like serine proteases"/>
    <property type="match status" value="2"/>
</dbReference>
<dbReference type="Pfam" id="PF00089">
    <property type="entry name" value="Trypsin"/>
    <property type="match status" value="1"/>
</dbReference>
<keyword evidence="5" id="KW-0325">Glycoprotein</keyword>
<evidence type="ECO:0000256" key="5">
    <source>
        <dbReference type="ARBA" id="ARBA00023180"/>
    </source>
</evidence>
<keyword evidence="4" id="KW-1015">Disulfide bond</keyword>
<dbReference type="PANTHER" id="PTHR24260:SF143">
    <property type="entry name" value="SERINE PROTEASE GD-LIKE PROTEIN"/>
    <property type="match status" value="1"/>
</dbReference>
<feature type="chain" id="PRO_5040472080" evidence="6">
    <location>
        <begin position="21"/>
        <end position="471"/>
    </location>
</feature>
<comment type="subcellular location">
    <subcellularLocation>
        <location evidence="1">Secreted</location>
    </subcellularLocation>
</comment>
<dbReference type="InterPro" id="IPR009003">
    <property type="entry name" value="Peptidase_S1_PA"/>
</dbReference>
<reference evidence="9" key="1">
    <citation type="submission" date="2025-08" db="UniProtKB">
        <authorList>
            <consortium name="RefSeq"/>
        </authorList>
    </citation>
    <scope>IDENTIFICATION</scope>
    <source>
        <strain evidence="9">USDA-PBARC FA_bdor</strain>
        <tissue evidence="9">Whole organism</tissue>
    </source>
</reference>
<protein>
    <submittedName>
        <fullName evidence="9">Serine protease gd-like</fullName>
    </submittedName>
</protein>
<dbReference type="PROSITE" id="PS00134">
    <property type="entry name" value="TRYPSIN_HIS"/>
    <property type="match status" value="1"/>
</dbReference>
<dbReference type="AlphaFoldDB" id="A0A9R1SU24"/>
<feature type="domain" description="Peptidase S1" evidence="7">
    <location>
        <begin position="218"/>
        <end position="471"/>
    </location>
</feature>
<dbReference type="GeneID" id="105262941"/>
<evidence type="ECO:0000256" key="6">
    <source>
        <dbReference type="SAM" id="SignalP"/>
    </source>
</evidence>
<dbReference type="InterPro" id="IPR031986">
    <property type="entry name" value="GD_N"/>
</dbReference>
<dbReference type="InterPro" id="IPR001254">
    <property type="entry name" value="Trypsin_dom"/>
</dbReference>
<evidence type="ECO:0000256" key="2">
    <source>
        <dbReference type="ARBA" id="ARBA00022525"/>
    </source>
</evidence>
<feature type="signal peptide" evidence="6">
    <location>
        <begin position="1"/>
        <end position="20"/>
    </location>
</feature>
<evidence type="ECO:0000256" key="3">
    <source>
        <dbReference type="ARBA" id="ARBA00022729"/>
    </source>
</evidence>
<dbReference type="OrthoDB" id="238681at2759"/>
<evidence type="ECO:0000313" key="9">
    <source>
        <dbReference type="RefSeq" id="XP_011297150.1"/>
    </source>
</evidence>
<evidence type="ECO:0000259" key="7">
    <source>
        <dbReference type="PROSITE" id="PS50240"/>
    </source>
</evidence>
<evidence type="ECO:0000256" key="4">
    <source>
        <dbReference type="ARBA" id="ARBA00023157"/>
    </source>
</evidence>
<keyword evidence="2" id="KW-0964">Secreted</keyword>
<dbReference type="GO" id="GO:0005576">
    <property type="term" value="C:extracellular region"/>
    <property type="evidence" value="ECO:0007669"/>
    <property type="project" value="UniProtKB-SubCell"/>
</dbReference>
<proteinExistence type="predicted"/>
<dbReference type="InterPro" id="IPR018114">
    <property type="entry name" value="TRYPSIN_HIS"/>
</dbReference>
<dbReference type="PROSITE" id="PS50240">
    <property type="entry name" value="TRYPSIN_DOM"/>
    <property type="match status" value="1"/>
</dbReference>
<evidence type="ECO:0000313" key="8">
    <source>
        <dbReference type="Proteomes" id="UP000694866"/>
    </source>
</evidence>
<gene>
    <name evidence="9" type="primary">LOC105262941</name>
</gene>
<dbReference type="GO" id="GO:0006508">
    <property type="term" value="P:proteolysis"/>
    <property type="evidence" value="ECO:0007669"/>
    <property type="project" value="InterPro"/>
</dbReference>
<dbReference type="RefSeq" id="XP_011297150.1">
    <property type="nucleotide sequence ID" value="XM_011298848.1"/>
</dbReference>
<sequence length="471" mass="52854">MFVIVSAVVILNSLAGYTCQSPCPGFFRYAVDNRTREVFGRIEIPHPPRNVAIQLRVSFSIATVLPTQYVGKIELAKSRQESVLAIEAGQPLVYNIFFPLQRPLPVLTEIVFNNYQYCVGHQARGPVVTNIFIEHFLYPAGVTPEVNTPHQNNNANPHPLNQKEFENLPLADEKYPIIPSFSLTTPRPPAGESPFDSTLLNFYQDENCGKSNRLNHSMPNNWGTYASQWPWLVAIFIARYNFQFQCSGNLITAKHVLTAAHCMISNGIEIPANVLLISLGRYRLNDWHEPRAVNREVLGFVIHPEYTNRGSAHADLAIVILRERVQMNWSIKPVCLWTGAAALEQIVGKMGYVVGWGIDENGDQHLGGPRQAQVPIVSQEDCLRSNLKFVRSGSSTSNKTFCAGRRDGSGPCNGDSGSGLMIHDQTTDRYYLRGILSFWLLDENLSSCDLSYYVVYADVAKFLKWIHKQIL</sequence>
<dbReference type="FunFam" id="2.40.10.10:FF:000054">
    <property type="entry name" value="Complement C1r subcomponent"/>
    <property type="match status" value="1"/>
</dbReference>
<dbReference type="PRINTS" id="PR00722">
    <property type="entry name" value="CHYMOTRYPSIN"/>
</dbReference>
<dbReference type="InterPro" id="IPR043504">
    <property type="entry name" value="Peptidase_S1_PA_chymotrypsin"/>
</dbReference>
<dbReference type="SUPFAM" id="SSF50494">
    <property type="entry name" value="Trypsin-like serine proteases"/>
    <property type="match status" value="1"/>
</dbReference>
<dbReference type="InterPro" id="IPR001314">
    <property type="entry name" value="Peptidase_S1A"/>
</dbReference>
<accession>A0A9R1SU24</accession>
<dbReference type="Proteomes" id="UP000694866">
    <property type="component" value="Unplaced"/>
</dbReference>
<dbReference type="PANTHER" id="PTHR24260">
    <property type="match status" value="1"/>
</dbReference>
<dbReference type="GO" id="GO:0004252">
    <property type="term" value="F:serine-type endopeptidase activity"/>
    <property type="evidence" value="ECO:0007669"/>
    <property type="project" value="InterPro"/>
</dbReference>
<keyword evidence="3 6" id="KW-0732">Signal</keyword>
<evidence type="ECO:0000256" key="1">
    <source>
        <dbReference type="ARBA" id="ARBA00004613"/>
    </source>
</evidence>
<dbReference type="KEGG" id="fas:105262941"/>
<dbReference type="InterPro" id="IPR051333">
    <property type="entry name" value="CLIP_Serine_Protease"/>
</dbReference>
<dbReference type="CDD" id="cd00190">
    <property type="entry name" value="Tryp_SPc"/>
    <property type="match status" value="1"/>
</dbReference>
<organism evidence="8 9">
    <name type="scientific">Fopius arisanus</name>
    <dbReference type="NCBI Taxonomy" id="64838"/>
    <lineage>
        <taxon>Eukaryota</taxon>
        <taxon>Metazoa</taxon>
        <taxon>Ecdysozoa</taxon>
        <taxon>Arthropoda</taxon>
        <taxon>Hexapoda</taxon>
        <taxon>Insecta</taxon>
        <taxon>Pterygota</taxon>
        <taxon>Neoptera</taxon>
        <taxon>Endopterygota</taxon>
        <taxon>Hymenoptera</taxon>
        <taxon>Apocrita</taxon>
        <taxon>Ichneumonoidea</taxon>
        <taxon>Braconidae</taxon>
        <taxon>Opiinae</taxon>
        <taxon>Fopius</taxon>
    </lineage>
</organism>
<keyword evidence="8" id="KW-1185">Reference proteome</keyword>
<dbReference type="SMART" id="SM00020">
    <property type="entry name" value="Tryp_SPc"/>
    <property type="match status" value="1"/>
</dbReference>
<dbReference type="Pfam" id="PF16030">
    <property type="entry name" value="GD_N"/>
    <property type="match status" value="1"/>
</dbReference>